<reference evidence="2 3" key="1">
    <citation type="journal article" date="2020" name="BMC Genomics">
        <title>Intraspecific diversification of the crop wild relative Brassica cretica Lam. using demographic model selection.</title>
        <authorList>
            <person name="Kioukis A."/>
            <person name="Michalopoulou V.A."/>
            <person name="Briers L."/>
            <person name="Pirintsos S."/>
            <person name="Studholme D.J."/>
            <person name="Pavlidis P."/>
            <person name="Sarris P.F."/>
        </authorList>
    </citation>
    <scope>NUCLEOTIDE SEQUENCE [LARGE SCALE GENOMIC DNA]</scope>
    <source>
        <strain evidence="3">cv. PFS-1207/04</strain>
    </source>
</reference>
<evidence type="ECO:0000313" key="2">
    <source>
        <dbReference type="EMBL" id="KAF3550861.1"/>
    </source>
</evidence>
<comment type="caution">
    <text evidence="2">The sequence shown here is derived from an EMBL/GenBank/DDBJ whole genome shotgun (WGS) entry which is preliminary data.</text>
</comment>
<organism evidence="2 3">
    <name type="scientific">Brassica cretica</name>
    <name type="common">Mustard</name>
    <dbReference type="NCBI Taxonomy" id="69181"/>
    <lineage>
        <taxon>Eukaryota</taxon>
        <taxon>Viridiplantae</taxon>
        <taxon>Streptophyta</taxon>
        <taxon>Embryophyta</taxon>
        <taxon>Tracheophyta</taxon>
        <taxon>Spermatophyta</taxon>
        <taxon>Magnoliopsida</taxon>
        <taxon>eudicotyledons</taxon>
        <taxon>Gunneridae</taxon>
        <taxon>Pentapetalae</taxon>
        <taxon>rosids</taxon>
        <taxon>malvids</taxon>
        <taxon>Brassicales</taxon>
        <taxon>Brassicaceae</taxon>
        <taxon>Brassiceae</taxon>
        <taxon>Brassica</taxon>
    </lineage>
</organism>
<keyword evidence="3" id="KW-1185">Reference proteome</keyword>
<feature type="non-terminal residue" evidence="2">
    <location>
        <position position="1"/>
    </location>
</feature>
<feature type="compositionally biased region" description="Basic and acidic residues" evidence="1">
    <location>
        <begin position="88"/>
        <end position="100"/>
    </location>
</feature>
<evidence type="ECO:0000256" key="1">
    <source>
        <dbReference type="SAM" id="MobiDB-lite"/>
    </source>
</evidence>
<proteinExistence type="predicted"/>
<feature type="region of interest" description="Disordered" evidence="1">
    <location>
        <begin position="74"/>
        <end position="107"/>
    </location>
</feature>
<sequence>YTKADREKSSVRLFVVKKVGAETLTPELKEKLKVLCSGFQRFMYLCVTKVVTTHALRCIDKAVGIDEYLLKTPKNGESHKEARRKMHGDKGGEEKGKEEASLEAGGQNHIKMIMGG</sequence>
<dbReference type="Proteomes" id="UP000266723">
    <property type="component" value="Unassembled WGS sequence"/>
</dbReference>
<protein>
    <submittedName>
        <fullName evidence="2">Uncharacterized protein</fullName>
    </submittedName>
</protein>
<dbReference type="EMBL" id="QGKV02000832">
    <property type="protein sequence ID" value="KAF3550861.1"/>
    <property type="molecule type" value="Genomic_DNA"/>
</dbReference>
<evidence type="ECO:0000313" key="3">
    <source>
        <dbReference type="Proteomes" id="UP000266723"/>
    </source>
</evidence>
<accession>A0ABQ7CH43</accession>
<name>A0ABQ7CH43_BRACR</name>
<gene>
    <name evidence="2" type="ORF">DY000_02010171</name>
</gene>